<reference evidence="2 3" key="1">
    <citation type="journal article" date="2024" name="Commun. Biol.">
        <title>Comparative genomic analysis of thermophilic fungi reveals convergent evolutionary adaptations and gene losses.</title>
        <authorList>
            <person name="Steindorff A.S."/>
            <person name="Aguilar-Pontes M.V."/>
            <person name="Robinson A.J."/>
            <person name="Andreopoulos B."/>
            <person name="LaButti K."/>
            <person name="Kuo A."/>
            <person name="Mondo S."/>
            <person name="Riley R."/>
            <person name="Otillar R."/>
            <person name="Haridas S."/>
            <person name="Lipzen A."/>
            <person name="Grimwood J."/>
            <person name="Schmutz J."/>
            <person name="Clum A."/>
            <person name="Reid I.D."/>
            <person name="Moisan M.C."/>
            <person name="Butler G."/>
            <person name="Nguyen T.T.M."/>
            <person name="Dewar K."/>
            <person name="Conant G."/>
            <person name="Drula E."/>
            <person name="Henrissat B."/>
            <person name="Hansel C."/>
            <person name="Singer S."/>
            <person name="Hutchinson M.I."/>
            <person name="de Vries R.P."/>
            <person name="Natvig D.O."/>
            <person name="Powell A.J."/>
            <person name="Tsang A."/>
            <person name="Grigoriev I.V."/>
        </authorList>
    </citation>
    <scope>NUCLEOTIDE SEQUENCE [LARGE SCALE GENOMIC DNA]</scope>
    <source>
        <strain evidence="2 3">CBS 494.80</strain>
    </source>
</reference>
<evidence type="ECO:0000256" key="1">
    <source>
        <dbReference type="SAM" id="Phobius"/>
    </source>
</evidence>
<keyword evidence="1" id="KW-1133">Transmembrane helix</keyword>
<dbReference type="Proteomes" id="UP001595075">
    <property type="component" value="Unassembled WGS sequence"/>
</dbReference>
<sequence length="107" mass="11849">MPFSTNWQEKRLHLCVLAALSVTIMLFTGVHLRHIIPTRPNWKHHALDCDSFYASDIVGCGMPEQTEEEELVLRRRVVGRSGLGGGGLLMPVEGQLDLAGSTIQKLP</sequence>
<keyword evidence="1" id="KW-0472">Membrane</keyword>
<feature type="transmembrane region" description="Helical" evidence="1">
    <location>
        <begin position="12"/>
        <end position="32"/>
    </location>
</feature>
<keyword evidence="3" id="KW-1185">Reference proteome</keyword>
<evidence type="ECO:0000313" key="3">
    <source>
        <dbReference type="Proteomes" id="UP001595075"/>
    </source>
</evidence>
<name>A0ABR4D1R7_9HELO</name>
<protein>
    <submittedName>
        <fullName evidence="2">Uncharacterized protein</fullName>
    </submittedName>
</protein>
<dbReference type="EMBL" id="JAZHXI010000001">
    <property type="protein sequence ID" value="KAL2075711.1"/>
    <property type="molecule type" value="Genomic_DNA"/>
</dbReference>
<evidence type="ECO:0000313" key="2">
    <source>
        <dbReference type="EMBL" id="KAL2075711.1"/>
    </source>
</evidence>
<organism evidence="2 3">
    <name type="scientific">Oculimacula yallundae</name>
    <dbReference type="NCBI Taxonomy" id="86028"/>
    <lineage>
        <taxon>Eukaryota</taxon>
        <taxon>Fungi</taxon>
        <taxon>Dikarya</taxon>
        <taxon>Ascomycota</taxon>
        <taxon>Pezizomycotina</taxon>
        <taxon>Leotiomycetes</taxon>
        <taxon>Helotiales</taxon>
        <taxon>Ploettnerulaceae</taxon>
        <taxon>Oculimacula</taxon>
    </lineage>
</organism>
<proteinExistence type="predicted"/>
<comment type="caution">
    <text evidence="2">The sequence shown here is derived from an EMBL/GenBank/DDBJ whole genome shotgun (WGS) entry which is preliminary data.</text>
</comment>
<keyword evidence="1" id="KW-0812">Transmembrane</keyword>
<gene>
    <name evidence="2" type="ORF">VTL71DRAFT_654</name>
</gene>
<accession>A0ABR4D1R7</accession>